<proteinExistence type="predicted"/>
<dbReference type="EMBL" id="DXDX01000001">
    <property type="protein sequence ID" value="HIY20269.1"/>
    <property type="molecule type" value="Genomic_DNA"/>
</dbReference>
<protein>
    <submittedName>
        <fullName evidence="1">Uncharacterized protein</fullName>
    </submittedName>
</protein>
<reference evidence="1" key="2">
    <citation type="submission" date="2021-04" db="EMBL/GenBank/DDBJ databases">
        <authorList>
            <person name="Gilroy R."/>
        </authorList>
    </citation>
    <scope>NUCLEOTIDE SEQUENCE</scope>
    <source>
        <strain evidence="1">ChiBcec16_6824</strain>
    </source>
</reference>
<evidence type="ECO:0000313" key="2">
    <source>
        <dbReference type="Proteomes" id="UP000823868"/>
    </source>
</evidence>
<evidence type="ECO:0000313" key="1">
    <source>
        <dbReference type="EMBL" id="HIY20269.1"/>
    </source>
</evidence>
<reference evidence="1" key="1">
    <citation type="journal article" date="2021" name="PeerJ">
        <title>Extensive microbial diversity within the chicken gut microbiome revealed by metagenomics and culture.</title>
        <authorList>
            <person name="Gilroy R."/>
            <person name="Ravi A."/>
            <person name="Getino M."/>
            <person name="Pursley I."/>
            <person name="Horton D.L."/>
            <person name="Alikhan N.F."/>
            <person name="Baker D."/>
            <person name="Gharbi K."/>
            <person name="Hall N."/>
            <person name="Watson M."/>
            <person name="Adriaenssens E.M."/>
            <person name="Foster-Nyarko E."/>
            <person name="Jarju S."/>
            <person name="Secka A."/>
            <person name="Antonio M."/>
            <person name="Oren A."/>
            <person name="Chaudhuri R.R."/>
            <person name="La Ragione R."/>
            <person name="Hildebrand F."/>
            <person name="Pallen M.J."/>
        </authorList>
    </citation>
    <scope>NUCLEOTIDE SEQUENCE</scope>
    <source>
        <strain evidence="1">ChiBcec16_6824</strain>
    </source>
</reference>
<dbReference type="Proteomes" id="UP000823868">
    <property type="component" value="Unassembled WGS sequence"/>
</dbReference>
<dbReference type="AlphaFoldDB" id="A0A9D2BXK7"/>
<name>A0A9D2BXK7_9FIRM</name>
<sequence>MKEIIKQFSDNSYLEYAPGKFDRWCVYLTRPGGPRIPPKDTDCFRVLQDLAGTYGADRVYRDYIQVYEMAGKQVRDSDLVDITKLANTYGTDALRVDIVFSILYLTMIAEERKANTHLGKRIKRLGVHALLVEHNSVSDAANFMRHMKWTEIAKLCTQRGF</sequence>
<comment type="caution">
    <text evidence="1">The sequence shown here is derived from an EMBL/GenBank/DDBJ whole genome shotgun (WGS) entry which is preliminary data.</text>
</comment>
<gene>
    <name evidence="1" type="ORF">H9841_00005</name>
</gene>
<dbReference type="Pfam" id="PF22539">
    <property type="entry name" value="DUF7004"/>
    <property type="match status" value="1"/>
</dbReference>
<organism evidence="1 2">
    <name type="scientific">Candidatus Flavonifractor merdigallinarum</name>
    <dbReference type="NCBI Taxonomy" id="2838589"/>
    <lineage>
        <taxon>Bacteria</taxon>
        <taxon>Bacillati</taxon>
        <taxon>Bacillota</taxon>
        <taxon>Clostridia</taxon>
        <taxon>Eubacteriales</taxon>
        <taxon>Oscillospiraceae</taxon>
        <taxon>Flavonifractor</taxon>
    </lineage>
</organism>
<accession>A0A9D2BXK7</accession>
<dbReference type="InterPro" id="IPR054273">
    <property type="entry name" value="DUF7004"/>
</dbReference>